<name>A0ABW0A3X8_9ACTN</name>
<dbReference type="SMART" id="SM00859">
    <property type="entry name" value="Semialdhyde_dh"/>
    <property type="match status" value="1"/>
</dbReference>
<accession>A0ABW0A3X8</accession>
<dbReference type="InterPro" id="IPR036291">
    <property type="entry name" value="NAD(P)-bd_dom_sf"/>
</dbReference>
<evidence type="ECO:0000259" key="2">
    <source>
        <dbReference type="SMART" id="SM00859"/>
    </source>
</evidence>
<dbReference type="EMBL" id="JBHSKJ010000017">
    <property type="protein sequence ID" value="MFC5148347.1"/>
    <property type="molecule type" value="Genomic_DNA"/>
</dbReference>
<dbReference type="PANTHER" id="PTHR32338:SF10">
    <property type="entry name" value="N-ACETYL-GAMMA-GLUTAMYL-PHOSPHATE REDUCTASE, CHLOROPLASTIC-RELATED"/>
    <property type="match status" value="1"/>
</dbReference>
<gene>
    <name evidence="3" type="ORF">ACFPP6_27120</name>
</gene>
<feature type="non-terminal residue" evidence="3">
    <location>
        <position position="106"/>
    </location>
</feature>
<keyword evidence="4" id="KW-1185">Reference proteome</keyword>
<proteinExistence type="predicted"/>
<evidence type="ECO:0000313" key="3">
    <source>
        <dbReference type="EMBL" id="MFC5148347.1"/>
    </source>
</evidence>
<evidence type="ECO:0000256" key="1">
    <source>
        <dbReference type="ARBA" id="ARBA00022571"/>
    </source>
</evidence>
<reference evidence="4" key="1">
    <citation type="journal article" date="2019" name="Int. J. Syst. Evol. Microbiol.">
        <title>The Global Catalogue of Microorganisms (GCM) 10K type strain sequencing project: providing services to taxonomists for standard genome sequencing and annotation.</title>
        <authorList>
            <consortium name="The Broad Institute Genomics Platform"/>
            <consortium name="The Broad Institute Genome Sequencing Center for Infectious Disease"/>
            <person name="Wu L."/>
            <person name="Ma J."/>
        </authorList>
    </citation>
    <scope>NUCLEOTIDE SEQUENCE [LARGE SCALE GENOMIC DNA]</scope>
    <source>
        <strain evidence="4">CGMCC 4.1641</strain>
    </source>
</reference>
<comment type="caution">
    <text evidence="3">The sequence shown here is derived from an EMBL/GenBank/DDBJ whole genome shotgun (WGS) entry which is preliminary data.</text>
</comment>
<organism evidence="3 4">
    <name type="scientific">Streptomyces aureoversilis</name>
    <dbReference type="NCBI Taxonomy" id="67277"/>
    <lineage>
        <taxon>Bacteria</taxon>
        <taxon>Bacillati</taxon>
        <taxon>Actinomycetota</taxon>
        <taxon>Actinomycetes</taxon>
        <taxon>Kitasatosporales</taxon>
        <taxon>Streptomycetaceae</taxon>
        <taxon>Streptomyces</taxon>
    </lineage>
</organism>
<protein>
    <submittedName>
        <fullName evidence="3">N-acetyl-gamma-glutamyl-phosphate reductase</fullName>
    </submittedName>
</protein>
<keyword evidence="1" id="KW-0055">Arginine biosynthesis</keyword>
<dbReference type="PANTHER" id="PTHR32338">
    <property type="entry name" value="N-ACETYL-GAMMA-GLUTAMYL-PHOSPHATE REDUCTASE, CHLOROPLASTIC-RELATED-RELATED"/>
    <property type="match status" value="1"/>
</dbReference>
<dbReference type="InterPro" id="IPR000534">
    <property type="entry name" value="Semialdehyde_DH_NAD-bd"/>
</dbReference>
<dbReference type="Pfam" id="PF01118">
    <property type="entry name" value="Semialdhyde_dh"/>
    <property type="match status" value="1"/>
</dbReference>
<dbReference type="SUPFAM" id="SSF51735">
    <property type="entry name" value="NAD(P)-binding Rossmann-fold domains"/>
    <property type="match status" value="1"/>
</dbReference>
<feature type="domain" description="Semialdehyde dehydrogenase NAD-binding" evidence="2">
    <location>
        <begin position="3"/>
        <end position="106"/>
    </location>
</feature>
<dbReference type="Proteomes" id="UP001596222">
    <property type="component" value="Unassembled WGS sequence"/>
</dbReference>
<sequence>MVRTAVAGASGYAGGELLRLLLGHPDVEIGAVTAASNAGRPVGEVQPHLTPLAGRAFEETSPQALAGHDVVFLALPHGQSAALARELAPDVLVVDCGADFRLKDAG</sequence>
<dbReference type="Gene3D" id="3.40.50.720">
    <property type="entry name" value="NAD(P)-binding Rossmann-like Domain"/>
    <property type="match status" value="1"/>
</dbReference>
<keyword evidence="1" id="KW-0028">Amino-acid biosynthesis</keyword>
<evidence type="ECO:0000313" key="4">
    <source>
        <dbReference type="Proteomes" id="UP001596222"/>
    </source>
</evidence>
<dbReference type="InterPro" id="IPR050085">
    <property type="entry name" value="AGPR"/>
</dbReference>